<keyword evidence="1" id="KW-0812">Transmembrane</keyword>
<dbReference type="EMBL" id="SJDT01000004">
    <property type="protein sequence ID" value="TBW21567.1"/>
    <property type="molecule type" value="Genomic_DNA"/>
</dbReference>
<dbReference type="RefSeq" id="WP_131281457.1">
    <property type="nucleotide sequence ID" value="NZ_JBHSLR010000006.1"/>
</dbReference>
<dbReference type="OrthoDB" id="9916872at2"/>
<keyword evidence="1" id="KW-0472">Membrane</keyword>
<proteinExistence type="predicted"/>
<evidence type="ECO:0000313" key="3">
    <source>
        <dbReference type="Proteomes" id="UP000293036"/>
    </source>
</evidence>
<feature type="transmembrane region" description="Helical" evidence="1">
    <location>
        <begin position="88"/>
        <end position="109"/>
    </location>
</feature>
<evidence type="ECO:0000256" key="1">
    <source>
        <dbReference type="SAM" id="Phobius"/>
    </source>
</evidence>
<sequence length="162" mass="17279">MNAGFRRRTPLHTAGERKNADQIIAAAMKWNLLCLGGIAILLGLSPLAGVSSLSAWSLVCGVLAVAVSNMLSWIFYRHLARHGSRFQGAASALMFVTKLFLLILLVFVAKSLEIIAFREMLCGFAGAIVVSLLVSSVVVMSQPGPPLEIESDGANDSFVTNC</sequence>
<keyword evidence="1" id="KW-1133">Transmembrane helix</keyword>
<organism evidence="2 3">
    <name type="scientific">Arcanobacterium bovis</name>
    <dbReference type="NCBI Taxonomy" id="2529275"/>
    <lineage>
        <taxon>Bacteria</taxon>
        <taxon>Bacillati</taxon>
        <taxon>Actinomycetota</taxon>
        <taxon>Actinomycetes</taxon>
        <taxon>Actinomycetales</taxon>
        <taxon>Actinomycetaceae</taxon>
        <taxon>Arcanobacterium</taxon>
    </lineage>
</organism>
<dbReference type="AlphaFoldDB" id="A0A4Q9V1B9"/>
<evidence type="ECO:0000313" key="2">
    <source>
        <dbReference type="EMBL" id="TBW21567.1"/>
    </source>
</evidence>
<accession>A0A4Q9V1B9</accession>
<feature type="transmembrane region" description="Helical" evidence="1">
    <location>
        <begin position="55"/>
        <end position="76"/>
    </location>
</feature>
<keyword evidence="3" id="KW-1185">Reference proteome</keyword>
<feature type="transmembrane region" description="Helical" evidence="1">
    <location>
        <begin position="115"/>
        <end position="139"/>
    </location>
</feature>
<name>A0A4Q9V1B9_9ACTO</name>
<reference evidence="2 3" key="1">
    <citation type="submission" date="2019-02" db="EMBL/GenBank/DDBJ databases">
        <title>Arcanobacterium bovis sp. nov., isolated from the milk of a cow with mastitis.</title>
        <authorList>
            <person name="Sammra O."/>
            <person name="Foster G."/>
            <person name="Hassan A."/>
            <person name="Alssahen M."/>
            <person name="Laemmler C."/>
            <person name="Borowiak M."/>
            <person name="Malorny B."/>
            <person name="Abdulmawjood A."/>
        </authorList>
    </citation>
    <scope>NUCLEOTIDE SEQUENCE [LARGE SCALE GENOMIC DNA]</scope>
    <source>
        <strain evidence="2 3">C605018/01/1</strain>
    </source>
</reference>
<dbReference type="Proteomes" id="UP000293036">
    <property type="component" value="Unassembled WGS sequence"/>
</dbReference>
<comment type="caution">
    <text evidence="2">The sequence shown here is derived from an EMBL/GenBank/DDBJ whole genome shotgun (WGS) entry which is preliminary data.</text>
</comment>
<feature type="transmembrane region" description="Helical" evidence="1">
    <location>
        <begin position="30"/>
        <end position="49"/>
    </location>
</feature>
<gene>
    <name evidence="2" type="ORF">EZJ44_06440</name>
</gene>
<protein>
    <submittedName>
        <fullName evidence="2">Uncharacterized protein</fullName>
    </submittedName>
</protein>